<dbReference type="CDD" id="cd00090">
    <property type="entry name" value="HTH_ARSR"/>
    <property type="match status" value="1"/>
</dbReference>
<evidence type="ECO:0000259" key="4">
    <source>
        <dbReference type="PROSITE" id="PS50987"/>
    </source>
</evidence>
<evidence type="ECO:0000256" key="3">
    <source>
        <dbReference type="ARBA" id="ARBA00023163"/>
    </source>
</evidence>
<dbReference type="RefSeq" id="WP_146526559.1">
    <property type="nucleotide sequence ID" value="NZ_SJPV01000004.1"/>
</dbReference>
<organism evidence="5 6">
    <name type="scientific">Novipirellula artificiosorum</name>
    <dbReference type="NCBI Taxonomy" id="2528016"/>
    <lineage>
        <taxon>Bacteria</taxon>
        <taxon>Pseudomonadati</taxon>
        <taxon>Planctomycetota</taxon>
        <taxon>Planctomycetia</taxon>
        <taxon>Pirellulales</taxon>
        <taxon>Pirellulaceae</taxon>
        <taxon>Novipirellula</taxon>
    </lineage>
</organism>
<dbReference type="PANTHER" id="PTHR33154">
    <property type="entry name" value="TRANSCRIPTIONAL REGULATOR, ARSR FAMILY"/>
    <property type="match status" value="1"/>
</dbReference>
<dbReference type="SMART" id="SM00418">
    <property type="entry name" value="HTH_ARSR"/>
    <property type="match status" value="1"/>
</dbReference>
<dbReference type="Pfam" id="PF01022">
    <property type="entry name" value="HTH_5"/>
    <property type="match status" value="1"/>
</dbReference>
<dbReference type="InterPro" id="IPR036388">
    <property type="entry name" value="WH-like_DNA-bd_sf"/>
</dbReference>
<dbReference type="InterPro" id="IPR051081">
    <property type="entry name" value="HTH_MetalResp_TranReg"/>
</dbReference>
<reference evidence="5 6" key="1">
    <citation type="submission" date="2019-02" db="EMBL/GenBank/DDBJ databases">
        <title>Deep-cultivation of Planctomycetes and their phenomic and genomic characterization uncovers novel biology.</title>
        <authorList>
            <person name="Wiegand S."/>
            <person name="Jogler M."/>
            <person name="Boedeker C."/>
            <person name="Pinto D."/>
            <person name="Vollmers J."/>
            <person name="Rivas-Marin E."/>
            <person name="Kohn T."/>
            <person name="Peeters S.H."/>
            <person name="Heuer A."/>
            <person name="Rast P."/>
            <person name="Oberbeckmann S."/>
            <person name="Bunk B."/>
            <person name="Jeske O."/>
            <person name="Meyerdierks A."/>
            <person name="Storesund J.E."/>
            <person name="Kallscheuer N."/>
            <person name="Luecker S."/>
            <person name="Lage O.M."/>
            <person name="Pohl T."/>
            <person name="Merkel B.J."/>
            <person name="Hornburger P."/>
            <person name="Mueller R.-W."/>
            <person name="Bruemmer F."/>
            <person name="Labrenz M."/>
            <person name="Spormann A.M."/>
            <person name="Op Den Camp H."/>
            <person name="Overmann J."/>
            <person name="Amann R."/>
            <person name="Jetten M.S.M."/>
            <person name="Mascher T."/>
            <person name="Medema M.H."/>
            <person name="Devos D.P."/>
            <person name="Kaster A.-K."/>
            <person name="Ovreas L."/>
            <person name="Rohde M."/>
            <person name="Galperin M.Y."/>
            <person name="Jogler C."/>
        </authorList>
    </citation>
    <scope>NUCLEOTIDE SEQUENCE [LARGE SCALE GENOMIC DNA]</scope>
    <source>
        <strain evidence="5 6">Poly41</strain>
    </source>
</reference>
<evidence type="ECO:0000313" key="6">
    <source>
        <dbReference type="Proteomes" id="UP000319143"/>
    </source>
</evidence>
<dbReference type="SUPFAM" id="SSF46785">
    <property type="entry name" value="Winged helix' DNA-binding domain"/>
    <property type="match status" value="1"/>
</dbReference>
<gene>
    <name evidence="5" type="ORF">Poly41_26860</name>
</gene>
<dbReference type="PRINTS" id="PR00778">
    <property type="entry name" value="HTHARSR"/>
</dbReference>
<name>A0A5C6DN01_9BACT</name>
<proteinExistence type="predicted"/>
<dbReference type="EMBL" id="SJPV01000004">
    <property type="protein sequence ID" value="TWU38210.1"/>
    <property type="molecule type" value="Genomic_DNA"/>
</dbReference>
<dbReference type="AlphaFoldDB" id="A0A5C6DN01"/>
<evidence type="ECO:0000256" key="1">
    <source>
        <dbReference type="ARBA" id="ARBA00023015"/>
    </source>
</evidence>
<dbReference type="OrthoDB" id="9802016at2"/>
<dbReference type="InterPro" id="IPR036390">
    <property type="entry name" value="WH_DNA-bd_sf"/>
</dbReference>
<keyword evidence="3" id="KW-0804">Transcription</keyword>
<feature type="domain" description="HTH arsR-type" evidence="4">
    <location>
        <begin position="4"/>
        <end position="99"/>
    </location>
</feature>
<dbReference type="GO" id="GO:0003677">
    <property type="term" value="F:DNA binding"/>
    <property type="evidence" value="ECO:0007669"/>
    <property type="project" value="UniProtKB-KW"/>
</dbReference>
<evidence type="ECO:0000313" key="5">
    <source>
        <dbReference type="EMBL" id="TWU38210.1"/>
    </source>
</evidence>
<dbReference type="InterPro" id="IPR011991">
    <property type="entry name" value="ArsR-like_HTH"/>
</dbReference>
<dbReference type="GO" id="GO:0003700">
    <property type="term" value="F:DNA-binding transcription factor activity"/>
    <property type="evidence" value="ECO:0007669"/>
    <property type="project" value="InterPro"/>
</dbReference>
<dbReference type="Proteomes" id="UP000319143">
    <property type="component" value="Unassembled WGS sequence"/>
</dbReference>
<dbReference type="PANTHER" id="PTHR33154:SF18">
    <property type="entry name" value="ARSENICAL RESISTANCE OPERON REPRESSOR"/>
    <property type="match status" value="1"/>
</dbReference>
<keyword evidence="2" id="KW-0238">DNA-binding</keyword>
<dbReference type="Gene3D" id="1.10.10.10">
    <property type="entry name" value="Winged helix-like DNA-binding domain superfamily/Winged helix DNA-binding domain"/>
    <property type="match status" value="1"/>
</dbReference>
<evidence type="ECO:0000256" key="2">
    <source>
        <dbReference type="ARBA" id="ARBA00023125"/>
    </source>
</evidence>
<protein>
    <submittedName>
        <fullName evidence="5">Putative HTH-type transcriptional regulator</fullName>
    </submittedName>
</protein>
<sequence>MNKKEFAKYEARAQIFKALAHPARLRIMDELALHQERCVCDLTAIIGSDMSTVSRHLSVLKNAGLVGVEKRGQMVFYRSTVCCLAGFSECVEKILASNAAEQRAVLN</sequence>
<dbReference type="InterPro" id="IPR001845">
    <property type="entry name" value="HTH_ArsR_DNA-bd_dom"/>
</dbReference>
<keyword evidence="6" id="KW-1185">Reference proteome</keyword>
<keyword evidence="1" id="KW-0805">Transcription regulation</keyword>
<comment type="caution">
    <text evidence="5">The sequence shown here is derived from an EMBL/GenBank/DDBJ whole genome shotgun (WGS) entry which is preliminary data.</text>
</comment>
<accession>A0A5C6DN01</accession>
<dbReference type="NCBIfam" id="NF033788">
    <property type="entry name" value="HTH_metalloreg"/>
    <property type="match status" value="1"/>
</dbReference>
<dbReference type="PROSITE" id="PS50987">
    <property type="entry name" value="HTH_ARSR_2"/>
    <property type="match status" value="1"/>
</dbReference>